<dbReference type="Gramene" id="C.cajan_39582.t">
    <property type="protein sequence ID" value="C.cajan_39582.t.cds1"/>
    <property type="gene ID" value="C.cajan_39582"/>
</dbReference>
<evidence type="ECO:0000313" key="4">
    <source>
        <dbReference type="Proteomes" id="UP000075243"/>
    </source>
</evidence>
<dbReference type="Gene3D" id="3.40.50.300">
    <property type="entry name" value="P-loop containing nucleotide triphosphate hydrolases"/>
    <property type="match status" value="1"/>
</dbReference>
<keyword evidence="4" id="KW-1185">Reference proteome</keyword>
<accession>A0A151QZC0</accession>
<sequence>MDQILNEMITTLTRSDIIMIGLYGSSYKSKDNALKKITRRVERDGQFDVVIMASLVKKNTWWNKSLDVRNIQEKLGNQLGLQLQEKTLEERASCLSEKIMMKQKILIILDDLQGEINLTKIGIPFGNDHKGCRILLVANNKKVLSNTMKIPIVFSMDDYC</sequence>
<dbReference type="OMA" id="HALMADN"/>
<dbReference type="InterPro" id="IPR002182">
    <property type="entry name" value="NB-ARC"/>
</dbReference>
<organism evidence="2 4">
    <name type="scientific">Cajanus cajan</name>
    <name type="common">Pigeon pea</name>
    <name type="synonym">Cajanus indicus</name>
    <dbReference type="NCBI Taxonomy" id="3821"/>
    <lineage>
        <taxon>Eukaryota</taxon>
        <taxon>Viridiplantae</taxon>
        <taxon>Streptophyta</taxon>
        <taxon>Embryophyta</taxon>
        <taxon>Tracheophyta</taxon>
        <taxon>Spermatophyta</taxon>
        <taxon>Magnoliopsida</taxon>
        <taxon>eudicotyledons</taxon>
        <taxon>Gunneridae</taxon>
        <taxon>Pentapetalae</taxon>
        <taxon>rosids</taxon>
        <taxon>fabids</taxon>
        <taxon>Fabales</taxon>
        <taxon>Fabaceae</taxon>
        <taxon>Papilionoideae</taxon>
        <taxon>50 kb inversion clade</taxon>
        <taxon>NPAAA clade</taxon>
        <taxon>indigoferoid/millettioid clade</taxon>
        <taxon>Phaseoleae</taxon>
        <taxon>Cajanus</taxon>
    </lineage>
</organism>
<reference evidence="2 4" key="1">
    <citation type="journal article" date="2012" name="Nat. Biotechnol.">
        <title>Draft genome sequence of pigeonpea (Cajanus cajan), an orphan legume crop of resource-poor farmers.</title>
        <authorList>
            <person name="Varshney R.K."/>
            <person name="Chen W."/>
            <person name="Li Y."/>
            <person name="Bharti A.K."/>
            <person name="Saxena R.K."/>
            <person name="Schlueter J.A."/>
            <person name="Donoghue M.T."/>
            <person name="Azam S."/>
            <person name="Fan G."/>
            <person name="Whaley A.M."/>
            <person name="Farmer A.D."/>
            <person name="Sheridan J."/>
            <person name="Iwata A."/>
            <person name="Tuteja R."/>
            <person name="Penmetsa R.V."/>
            <person name="Wu W."/>
            <person name="Upadhyaya H.D."/>
            <person name="Yang S.P."/>
            <person name="Shah T."/>
            <person name="Saxena K.B."/>
            <person name="Michael T."/>
            <person name="McCombie W.R."/>
            <person name="Yang B."/>
            <person name="Zhang G."/>
            <person name="Yang H."/>
            <person name="Wang J."/>
            <person name="Spillane C."/>
            <person name="Cook D.R."/>
            <person name="May G.D."/>
            <person name="Xu X."/>
            <person name="Jackson S.A."/>
        </authorList>
    </citation>
    <scope>NUCLEOTIDE SEQUENCE [LARGE SCALE GENOMIC DNA]</scope>
    <source>
        <strain evidence="4">cv. Asha</strain>
    </source>
</reference>
<name>A0A151QZC0_CAJCA</name>
<feature type="domain" description="NB-ARC" evidence="1">
    <location>
        <begin position="3"/>
        <end position="149"/>
    </location>
</feature>
<gene>
    <name evidence="3" type="ORF">KK1_004246</name>
    <name evidence="2" type="ORF">KK1_043301</name>
</gene>
<evidence type="ECO:0000313" key="2">
    <source>
        <dbReference type="EMBL" id="KYP35660.1"/>
    </source>
</evidence>
<dbReference type="Pfam" id="PF00931">
    <property type="entry name" value="NB-ARC"/>
    <property type="match status" value="1"/>
</dbReference>
<dbReference type="Proteomes" id="UP000075243">
    <property type="component" value="Chromosome 11"/>
</dbReference>
<protein>
    <submittedName>
        <fullName evidence="2">Disease resistance protein RFL1</fullName>
    </submittedName>
</protein>
<dbReference type="Gramene" id="C.cajan_04145.t">
    <property type="protein sequence ID" value="C.cajan_04145.t.cds1"/>
    <property type="gene ID" value="C.cajan_04145"/>
</dbReference>
<proteinExistence type="predicted"/>
<dbReference type="AlphaFoldDB" id="A0A151QZC0"/>
<dbReference type="InterPro" id="IPR027417">
    <property type="entry name" value="P-loop_NTPase"/>
</dbReference>
<dbReference type="GO" id="GO:0043531">
    <property type="term" value="F:ADP binding"/>
    <property type="evidence" value="ECO:0007669"/>
    <property type="project" value="InterPro"/>
</dbReference>
<evidence type="ECO:0000259" key="1">
    <source>
        <dbReference type="Pfam" id="PF00931"/>
    </source>
</evidence>
<dbReference type="STRING" id="3821.A0A151QZC0"/>
<evidence type="ECO:0000313" key="3">
    <source>
        <dbReference type="EMBL" id="KYP57958.1"/>
    </source>
</evidence>
<dbReference type="EMBL" id="CM003613">
    <property type="protein sequence ID" value="KYP57958.1"/>
    <property type="molecule type" value="Genomic_DNA"/>
</dbReference>
<dbReference type="SUPFAM" id="SSF52540">
    <property type="entry name" value="P-loop containing nucleoside triphosphate hydrolases"/>
    <property type="match status" value="1"/>
</dbReference>
<dbReference type="EMBL" id="KQ484340">
    <property type="protein sequence ID" value="KYP35660.1"/>
    <property type="molecule type" value="Genomic_DNA"/>
</dbReference>